<keyword evidence="6" id="KW-1185">Reference proteome</keyword>
<dbReference type="Gene3D" id="3.10.10.10">
    <property type="entry name" value="HIV Type 1 Reverse Transcriptase, subunit A, domain 1"/>
    <property type="match status" value="1"/>
</dbReference>
<dbReference type="InterPro" id="IPR013762">
    <property type="entry name" value="Integrase-like_cat_sf"/>
</dbReference>
<dbReference type="Pfam" id="PF00078">
    <property type="entry name" value="RVT_1"/>
    <property type="match status" value="1"/>
</dbReference>
<evidence type="ECO:0000313" key="6">
    <source>
        <dbReference type="Proteomes" id="UP000236333"/>
    </source>
</evidence>
<dbReference type="SUPFAM" id="SSF56672">
    <property type="entry name" value="DNA/RNA polymerases"/>
    <property type="match status" value="1"/>
</dbReference>
<dbReference type="InterPro" id="IPR036397">
    <property type="entry name" value="RNaseH_sf"/>
</dbReference>
<evidence type="ECO:0000256" key="3">
    <source>
        <dbReference type="SAM" id="MobiDB-lite"/>
    </source>
</evidence>
<accession>A0A2J7ZKD4</accession>
<dbReference type="AlphaFoldDB" id="A0A2J7ZKD4"/>
<evidence type="ECO:0000256" key="1">
    <source>
        <dbReference type="ARBA" id="ARBA00023125"/>
    </source>
</evidence>
<dbReference type="InterPro" id="IPR000477">
    <property type="entry name" value="RT_dom"/>
</dbReference>
<dbReference type="Gene3D" id="1.10.443.10">
    <property type="entry name" value="Intergrase catalytic core"/>
    <property type="match status" value="1"/>
</dbReference>
<comment type="caution">
    <text evidence="5">The sequence shown here is derived from an EMBL/GenBank/DDBJ whole genome shotgun (WGS) entry which is preliminary data.</text>
</comment>
<proteinExistence type="predicted"/>
<dbReference type="SUPFAM" id="SSF56349">
    <property type="entry name" value="DNA breaking-rejoining enzymes"/>
    <property type="match status" value="1"/>
</dbReference>
<feature type="domain" description="Reverse transcriptase" evidence="4">
    <location>
        <begin position="139"/>
        <end position="333"/>
    </location>
</feature>
<reference evidence="5 6" key="1">
    <citation type="journal article" date="2017" name="Mol. Biol. Evol.">
        <title>The 4-celled Tetrabaena socialis nuclear genome reveals the essential components for genetic control of cell number at the origin of multicellularity in the volvocine lineage.</title>
        <authorList>
            <person name="Featherston J."/>
            <person name="Arakaki Y."/>
            <person name="Hanschen E.R."/>
            <person name="Ferris P.J."/>
            <person name="Michod R.E."/>
            <person name="Olson B.J.S.C."/>
            <person name="Nozaki H."/>
            <person name="Durand P.M."/>
        </authorList>
    </citation>
    <scope>NUCLEOTIDE SEQUENCE [LARGE SCALE GENOMIC DNA]</scope>
    <source>
        <strain evidence="5 6">NIES-571</strain>
    </source>
</reference>
<dbReference type="GO" id="GO:0003677">
    <property type="term" value="F:DNA binding"/>
    <property type="evidence" value="ECO:0007669"/>
    <property type="project" value="UniProtKB-KW"/>
</dbReference>
<evidence type="ECO:0000259" key="4">
    <source>
        <dbReference type="PROSITE" id="PS50878"/>
    </source>
</evidence>
<dbReference type="EMBL" id="PGGS01001202">
    <property type="protein sequence ID" value="PNH00721.1"/>
    <property type="molecule type" value="Genomic_DNA"/>
</dbReference>
<dbReference type="Gene3D" id="1.10.150.130">
    <property type="match status" value="1"/>
</dbReference>
<evidence type="ECO:0000313" key="5">
    <source>
        <dbReference type="EMBL" id="PNH00721.1"/>
    </source>
</evidence>
<protein>
    <submittedName>
        <fullName evidence="5">Enzymatic polyprotein</fullName>
    </submittedName>
</protein>
<dbReference type="Gene3D" id="3.30.420.10">
    <property type="entry name" value="Ribonuclease H-like superfamily/Ribonuclease H"/>
    <property type="match status" value="1"/>
</dbReference>
<keyword evidence="1" id="KW-0238">DNA-binding</keyword>
<dbReference type="PROSITE" id="PS50878">
    <property type="entry name" value="RT_POL"/>
    <property type="match status" value="1"/>
</dbReference>
<evidence type="ECO:0000256" key="2">
    <source>
        <dbReference type="ARBA" id="ARBA00023172"/>
    </source>
</evidence>
<sequence>MLGKAHTPAPYAQEEGPDAAGFSGPLQDVLEASAAAAAAAVMAAAAAAVAAAAVTSLEEPPAPVRLWFGPGGCKLNTDAWQSRGFDSAAIRNEATWCFNVEPAPSHDLRNYPTIAPHRDAMGAHFDALLASGVTEQYSAEAHGSEADFAAVISPLHVVLKADGDIRPIIDPTRSGVNACMTHLPCQLPDLATILQNLPEGGYLGKRDLASGFHQVKLAPEARRYMAFRHPTSNALQRWVALPFGASQCPPIFVELTAASTTIFQAECDRLGLAVRIYTYVDDYMLLGATHADVAGAFEVLDRVGAELGLEWKLSKDRGRHEQLQQLEFLGMLFDTVRMEMRIAPDKRQRYAAGVRALLDGAVAGAVPRTDLETAVGRLTFVARACRWGYTFLQGLYDSLFSPQQPAPPTVQLSAEAQGDLAFWWGVLRSGSSVWDGVKRCALADMDLVRGTFAGPNGAIIFTDASGAGFGAAWGAAEIQGSWSQQEKQLHIAWLELKAVLRAVQSWAPQLAGRRVLIRCDNTQAVAAINHGSTRVRDGRSISQQLAELSIQHGFELRSEHIAGVENVRADRLSRQLSSAREQNLPLKSCVFRQLVGSGPYQPSVDCCCDVHGQNAQPGCSIFFSAERSVVGQAAALAGKVLWAFPPQDLVGAVLDEIAAAARLDSRTRTTVLVPDWRERAWFRQHPQCGEAQSQAAAWCAGGRAAAMTSAVRAAQCAGCVLAAAGLGQQQQQGPVGDLAASWVELAGSAVGKSSAVTYASARQRYSRFCIEVAGVAEEDVFPRRRGSDVNHALVCLFITHAMARLAKSTVEGTLSALADWQRSRGLPTEASISADPMVKRTLGQALRRKADLEAAAATPAAAREKAPLPVTLLRLLVGWLQLRIDAQPARAREYVQDGCWLVLGFFGMLRRSELAALAIGDVRPVATGGLVLTIRRSKSDQLAAGATVCLAEMTGSGFPIGRILRQHVALSAGAGGEQPLFAQGAQWPGGCGVGWRREDFTARLRELLSELAQDRPERPFDLTRVSAHSLRRGGATAAAEAGVPLKAIMEHGRWRSSAVLVYIRKSVRARMALVGRM</sequence>
<gene>
    <name evidence="5" type="ORF">TSOC_013445</name>
</gene>
<dbReference type="PANTHER" id="PTHR33050">
    <property type="entry name" value="REVERSE TRANSCRIPTASE DOMAIN-CONTAINING PROTEIN"/>
    <property type="match status" value="1"/>
</dbReference>
<dbReference type="Gene3D" id="3.30.70.270">
    <property type="match status" value="1"/>
</dbReference>
<dbReference type="CDD" id="cd09275">
    <property type="entry name" value="RNase_HI_RT_DIRS1"/>
    <property type="match status" value="1"/>
</dbReference>
<dbReference type="InterPro" id="IPR052055">
    <property type="entry name" value="Hepadnavirus_pol/RT"/>
</dbReference>
<dbReference type="InterPro" id="IPR010998">
    <property type="entry name" value="Integrase_recombinase_N"/>
</dbReference>
<dbReference type="InterPro" id="IPR043502">
    <property type="entry name" value="DNA/RNA_pol_sf"/>
</dbReference>
<dbReference type="Proteomes" id="UP000236333">
    <property type="component" value="Unassembled WGS sequence"/>
</dbReference>
<feature type="region of interest" description="Disordered" evidence="3">
    <location>
        <begin position="1"/>
        <end position="23"/>
    </location>
</feature>
<dbReference type="GO" id="GO:0006310">
    <property type="term" value="P:DNA recombination"/>
    <property type="evidence" value="ECO:0007669"/>
    <property type="project" value="UniProtKB-KW"/>
</dbReference>
<dbReference type="GO" id="GO:0015074">
    <property type="term" value="P:DNA integration"/>
    <property type="evidence" value="ECO:0007669"/>
    <property type="project" value="InterPro"/>
</dbReference>
<keyword evidence="2" id="KW-0233">DNA recombination</keyword>
<organism evidence="5 6">
    <name type="scientific">Tetrabaena socialis</name>
    <dbReference type="NCBI Taxonomy" id="47790"/>
    <lineage>
        <taxon>Eukaryota</taxon>
        <taxon>Viridiplantae</taxon>
        <taxon>Chlorophyta</taxon>
        <taxon>core chlorophytes</taxon>
        <taxon>Chlorophyceae</taxon>
        <taxon>CS clade</taxon>
        <taxon>Chlamydomonadales</taxon>
        <taxon>Tetrabaenaceae</taxon>
        <taxon>Tetrabaena</taxon>
    </lineage>
</organism>
<dbReference type="InterPro" id="IPR011010">
    <property type="entry name" value="DNA_brk_join_enz"/>
</dbReference>
<dbReference type="PANTHER" id="PTHR33050:SF7">
    <property type="entry name" value="RIBONUCLEASE H"/>
    <property type="match status" value="1"/>
</dbReference>
<dbReference type="InterPro" id="IPR043128">
    <property type="entry name" value="Rev_trsase/Diguanyl_cyclase"/>
</dbReference>
<name>A0A2J7ZKD4_9CHLO</name>
<dbReference type="OrthoDB" id="536189at2759"/>